<dbReference type="AlphaFoldDB" id="A0A917P4I3"/>
<dbReference type="EMBL" id="BMQA01000067">
    <property type="protein sequence ID" value="GGJ61323.1"/>
    <property type="molecule type" value="Genomic_DNA"/>
</dbReference>
<accession>A0A917P4I3</accession>
<dbReference type="InterPro" id="IPR029063">
    <property type="entry name" value="SAM-dependent_MTases_sf"/>
</dbReference>
<dbReference type="Pfam" id="PF08242">
    <property type="entry name" value="Methyltransf_12"/>
    <property type="match status" value="1"/>
</dbReference>
<evidence type="ECO:0000313" key="2">
    <source>
        <dbReference type="EMBL" id="GGJ61323.1"/>
    </source>
</evidence>
<keyword evidence="3" id="KW-1185">Reference proteome</keyword>
<dbReference type="SUPFAM" id="SSF53335">
    <property type="entry name" value="S-adenosyl-L-methionine-dependent methyltransferases"/>
    <property type="match status" value="1"/>
</dbReference>
<dbReference type="InterPro" id="IPR013217">
    <property type="entry name" value="Methyltransf_12"/>
</dbReference>
<name>A0A917P4I3_9ACTN</name>
<organism evidence="2 3">
    <name type="scientific">Streptomyces brasiliensis</name>
    <dbReference type="NCBI Taxonomy" id="1954"/>
    <lineage>
        <taxon>Bacteria</taxon>
        <taxon>Bacillati</taxon>
        <taxon>Actinomycetota</taxon>
        <taxon>Actinomycetes</taxon>
        <taxon>Kitasatosporales</taxon>
        <taxon>Streptomycetaceae</taxon>
        <taxon>Streptomyces</taxon>
    </lineage>
</organism>
<sequence>MLGMHTVISRPSATPRQLDDYAVSAEFYDVLQAQQDATRVHRLYSGVVRGARLGVLDVGAGTGRVTLMSLLESEVGVHAVEPARAMRTSLMTRLASLPAESRARVTVHPCPLGQAELYEVADVAICHNTVACLSPAVRRALWPSIARALVPGGSLLLQLPPARLPDAEVVRLFPAQRIGRHEYGGRMVMSADGARIRTRFDYWVCAGRHLLREHTETFWMWPASRAEVIDELRPQGFLPWPDRTDASVLALTLDRPGSNRSRGPRRTTHVSW</sequence>
<evidence type="ECO:0000313" key="3">
    <source>
        <dbReference type="Proteomes" id="UP000657574"/>
    </source>
</evidence>
<protein>
    <recommendedName>
        <fullName evidence="1">Methyltransferase type 12 domain-containing protein</fullName>
    </recommendedName>
</protein>
<reference evidence="2" key="2">
    <citation type="submission" date="2020-09" db="EMBL/GenBank/DDBJ databases">
        <authorList>
            <person name="Sun Q."/>
            <person name="Ohkuma M."/>
        </authorList>
    </citation>
    <scope>NUCLEOTIDE SEQUENCE</scope>
    <source>
        <strain evidence="2">JCM 3086</strain>
    </source>
</reference>
<dbReference type="Proteomes" id="UP000657574">
    <property type="component" value="Unassembled WGS sequence"/>
</dbReference>
<comment type="caution">
    <text evidence="2">The sequence shown here is derived from an EMBL/GenBank/DDBJ whole genome shotgun (WGS) entry which is preliminary data.</text>
</comment>
<feature type="domain" description="Methyltransferase type 12" evidence="1">
    <location>
        <begin position="56"/>
        <end position="155"/>
    </location>
</feature>
<dbReference type="Gene3D" id="3.40.50.150">
    <property type="entry name" value="Vaccinia Virus protein VP39"/>
    <property type="match status" value="1"/>
</dbReference>
<dbReference type="CDD" id="cd02440">
    <property type="entry name" value="AdoMet_MTases"/>
    <property type="match status" value="1"/>
</dbReference>
<reference evidence="2" key="1">
    <citation type="journal article" date="2014" name="Int. J. Syst. Evol. Microbiol.">
        <title>Complete genome sequence of Corynebacterium casei LMG S-19264T (=DSM 44701T), isolated from a smear-ripened cheese.</title>
        <authorList>
            <consortium name="US DOE Joint Genome Institute (JGI-PGF)"/>
            <person name="Walter F."/>
            <person name="Albersmeier A."/>
            <person name="Kalinowski J."/>
            <person name="Ruckert C."/>
        </authorList>
    </citation>
    <scope>NUCLEOTIDE SEQUENCE</scope>
    <source>
        <strain evidence="2">JCM 3086</strain>
    </source>
</reference>
<proteinExistence type="predicted"/>
<gene>
    <name evidence="2" type="ORF">GCM10010121_084850</name>
</gene>
<evidence type="ECO:0000259" key="1">
    <source>
        <dbReference type="Pfam" id="PF08242"/>
    </source>
</evidence>